<sequence>MANTFFFLRNKNGTTPQLIFLGFKLGQKQFVYSTKFKVLPENWDFKTGRLKNKIKVLNRVEINSYLDSLEKIVDGISVKYKTSIPKKELTRELLKIELESILNPKFEIKITFFEFIKQYLDDCKSGKRLNEGKRMAERTIKNYNTGFNGLKEYEEYTKEPITFENLNRRFWDEYINFLTMEKKYKVNTVGSYQKYLIVFLRECKKAKLWIDDDGLLDVAKVMTENPVDVYLTKKEIELIEKVDLSSNSRLDKVRDLFLIGLNTGFRVSDWYQVKPENFKTTNKENAYIEIMQTKTKAIATTPLRPIVKDILLKYDNVLPVISEQEINRSVKELCQLAGINQKVKITSTVSGGQQVEIFEKWEQVSTHTARRSFATNLYRDGVDSRIIMRATGHTTEKNFIKYLKLDNSEFMDMLAEHEG</sequence>
<organism evidence="8 9">
    <name type="scientific">Arcicella rigui</name>
    <dbReference type="NCBI Taxonomy" id="797020"/>
    <lineage>
        <taxon>Bacteria</taxon>
        <taxon>Pseudomonadati</taxon>
        <taxon>Bacteroidota</taxon>
        <taxon>Cytophagia</taxon>
        <taxon>Cytophagales</taxon>
        <taxon>Flectobacillaceae</taxon>
        <taxon>Arcicella</taxon>
    </lineage>
</organism>
<keyword evidence="2" id="KW-0229">DNA integration</keyword>
<dbReference type="Pfam" id="PF00589">
    <property type="entry name" value="Phage_integrase"/>
    <property type="match status" value="1"/>
</dbReference>
<dbReference type="InterPro" id="IPR035386">
    <property type="entry name" value="Arm-DNA-bind_5"/>
</dbReference>
<dbReference type="PANTHER" id="PTHR30349:SF64">
    <property type="entry name" value="PROPHAGE INTEGRASE INTD-RELATED"/>
    <property type="match status" value="1"/>
</dbReference>
<evidence type="ECO:0000313" key="9">
    <source>
        <dbReference type="Proteomes" id="UP001302949"/>
    </source>
</evidence>
<dbReference type="Proteomes" id="UP001302949">
    <property type="component" value="Unassembled WGS sequence"/>
</dbReference>
<dbReference type="InterPro" id="IPR011010">
    <property type="entry name" value="DNA_brk_join_enz"/>
</dbReference>
<protein>
    <submittedName>
        <fullName evidence="8">Tyrosine-type recombinase/integrase</fullName>
    </submittedName>
</protein>
<dbReference type="InterPro" id="IPR002104">
    <property type="entry name" value="Integrase_catalytic"/>
</dbReference>
<feature type="domain" description="Tyr recombinase" evidence="6">
    <location>
        <begin position="226"/>
        <end position="415"/>
    </location>
</feature>
<evidence type="ECO:0000256" key="3">
    <source>
        <dbReference type="ARBA" id="ARBA00023125"/>
    </source>
</evidence>
<evidence type="ECO:0000313" key="8">
    <source>
        <dbReference type="EMBL" id="MEA5139828.1"/>
    </source>
</evidence>
<dbReference type="RefSeq" id="WP_323296987.1">
    <property type="nucleotide sequence ID" value="NZ_JAYFUM010000012.1"/>
</dbReference>
<dbReference type="PROSITE" id="PS51900">
    <property type="entry name" value="CB"/>
    <property type="match status" value="1"/>
</dbReference>
<dbReference type="InterPro" id="IPR013762">
    <property type="entry name" value="Integrase-like_cat_sf"/>
</dbReference>
<keyword evidence="3 5" id="KW-0238">DNA-binding</keyword>
<dbReference type="PROSITE" id="PS51898">
    <property type="entry name" value="TYR_RECOMBINASE"/>
    <property type="match status" value="1"/>
</dbReference>
<evidence type="ECO:0000256" key="1">
    <source>
        <dbReference type="ARBA" id="ARBA00008857"/>
    </source>
</evidence>
<evidence type="ECO:0000256" key="5">
    <source>
        <dbReference type="PROSITE-ProRule" id="PRU01248"/>
    </source>
</evidence>
<evidence type="ECO:0000256" key="2">
    <source>
        <dbReference type="ARBA" id="ARBA00022908"/>
    </source>
</evidence>
<keyword evidence="4" id="KW-0233">DNA recombination</keyword>
<dbReference type="SUPFAM" id="SSF56349">
    <property type="entry name" value="DNA breaking-rejoining enzymes"/>
    <property type="match status" value="1"/>
</dbReference>
<dbReference type="Pfam" id="PF13102">
    <property type="entry name" value="Phage_int_SAM_5"/>
    <property type="match status" value="1"/>
</dbReference>
<reference evidence="8 9" key="1">
    <citation type="submission" date="2023-12" db="EMBL/GenBank/DDBJ databases">
        <title>Novel species of the genus Arcicella isolated from rivers.</title>
        <authorList>
            <person name="Lu H."/>
        </authorList>
    </citation>
    <scope>NUCLEOTIDE SEQUENCE [LARGE SCALE GENOMIC DNA]</scope>
    <source>
        <strain evidence="8 9">KCTC 23307</strain>
    </source>
</reference>
<accession>A0ABU5QB41</accession>
<dbReference type="PANTHER" id="PTHR30349">
    <property type="entry name" value="PHAGE INTEGRASE-RELATED"/>
    <property type="match status" value="1"/>
</dbReference>
<evidence type="ECO:0000259" key="7">
    <source>
        <dbReference type="PROSITE" id="PS51900"/>
    </source>
</evidence>
<comment type="similarity">
    <text evidence="1">Belongs to the 'phage' integrase family.</text>
</comment>
<dbReference type="InterPro" id="IPR050090">
    <property type="entry name" value="Tyrosine_recombinase_XerCD"/>
</dbReference>
<feature type="domain" description="Core-binding (CB)" evidence="7">
    <location>
        <begin position="110"/>
        <end position="204"/>
    </location>
</feature>
<dbReference type="InterPro" id="IPR044068">
    <property type="entry name" value="CB"/>
</dbReference>
<dbReference type="CDD" id="cd01185">
    <property type="entry name" value="INTN1_C_like"/>
    <property type="match status" value="1"/>
</dbReference>
<keyword evidence="9" id="KW-1185">Reference proteome</keyword>
<proteinExistence type="inferred from homology"/>
<evidence type="ECO:0000256" key="4">
    <source>
        <dbReference type="ARBA" id="ARBA00023172"/>
    </source>
</evidence>
<dbReference type="EMBL" id="JAYFUM010000012">
    <property type="protein sequence ID" value="MEA5139828.1"/>
    <property type="molecule type" value="Genomic_DNA"/>
</dbReference>
<evidence type="ECO:0000259" key="6">
    <source>
        <dbReference type="PROSITE" id="PS51898"/>
    </source>
</evidence>
<name>A0ABU5QB41_9BACT</name>
<dbReference type="Pfam" id="PF17293">
    <property type="entry name" value="Arm-DNA-bind_5"/>
    <property type="match status" value="1"/>
</dbReference>
<dbReference type="Gene3D" id="1.10.443.10">
    <property type="entry name" value="Intergrase catalytic core"/>
    <property type="match status" value="1"/>
</dbReference>
<dbReference type="InterPro" id="IPR025269">
    <property type="entry name" value="SAM-like_dom"/>
</dbReference>
<comment type="caution">
    <text evidence="8">The sequence shown here is derived from an EMBL/GenBank/DDBJ whole genome shotgun (WGS) entry which is preliminary data.</text>
</comment>
<dbReference type="Gene3D" id="1.10.150.130">
    <property type="match status" value="1"/>
</dbReference>
<gene>
    <name evidence="8" type="ORF">VB248_11815</name>
</gene>
<dbReference type="InterPro" id="IPR010998">
    <property type="entry name" value="Integrase_recombinase_N"/>
</dbReference>